<keyword evidence="3" id="KW-1185">Reference proteome</keyword>
<sequence>MRLKDAPAACEAKDHEAFVLALKANRVQCIRQVEIHEHRTPDLFWRTGDPAGRPPRSEKDKARMKLVATVSYKNDKPVFPPAFTRLSDELVYLATKFLTVATRGKHYPYDFMKNGDIRLERVPSGVSPIIWAHGLPHFPVYKGYYILCGRKHAKWIGWWLNTPNWLTKKNYPMWTIGAVVAPASALGLPRVVERQLRVHKPSATRDVETGSEKYAGAHDVVQKVHYDHSIVPKNSSGGYRVIPICQTQGYQIQVGPNWPNGRLADVVHQGMFSANGLEHFDYNEALKKPYVNEKCPQAEKDALCASDEEADDEELETREIKDEDEEISEAGDYLDYTNAADSDYQYDETPEDDDLTDDSERDNAVINPLHKLSLQDAKKDKKVDTMGGYFVTTNKVVKTTNKSTKVAKANIAKAVPKPFKVSKKVAKAKGDSKSTSGPTTSAEITRGRGNLTSLPDKKVIKTEPKQPIQQSTTETLDDTRVDTASSGSMKKLTEDEMIKKATCLSELAFDAVKNRNASTAELDLEGILEKAAAYSTLVHAAARDLQKDKS</sequence>
<dbReference type="AlphaFoldDB" id="A0A9W9N383"/>
<dbReference type="GeneID" id="83178319"/>
<protein>
    <submittedName>
        <fullName evidence="2">Uncharacterized protein</fullName>
    </submittedName>
</protein>
<feature type="region of interest" description="Disordered" evidence="1">
    <location>
        <begin position="304"/>
        <end position="361"/>
    </location>
</feature>
<dbReference type="Proteomes" id="UP001150904">
    <property type="component" value="Unassembled WGS sequence"/>
</dbReference>
<organism evidence="2 3">
    <name type="scientific">Penicillium cinerascens</name>
    <dbReference type="NCBI Taxonomy" id="70096"/>
    <lineage>
        <taxon>Eukaryota</taxon>
        <taxon>Fungi</taxon>
        <taxon>Dikarya</taxon>
        <taxon>Ascomycota</taxon>
        <taxon>Pezizomycotina</taxon>
        <taxon>Eurotiomycetes</taxon>
        <taxon>Eurotiomycetidae</taxon>
        <taxon>Eurotiales</taxon>
        <taxon>Aspergillaceae</taxon>
        <taxon>Penicillium</taxon>
    </lineage>
</organism>
<feature type="compositionally biased region" description="Acidic residues" evidence="1">
    <location>
        <begin position="306"/>
        <end position="329"/>
    </location>
</feature>
<accession>A0A9W9N383</accession>
<name>A0A9W9N383_9EURO</name>
<dbReference type="EMBL" id="JAPQKR010000008">
    <property type="protein sequence ID" value="KAJ5212310.1"/>
    <property type="molecule type" value="Genomic_DNA"/>
</dbReference>
<comment type="caution">
    <text evidence="2">The sequence shown here is derived from an EMBL/GenBank/DDBJ whole genome shotgun (WGS) entry which is preliminary data.</text>
</comment>
<proteinExistence type="predicted"/>
<feature type="region of interest" description="Disordered" evidence="1">
    <location>
        <begin position="425"/>
        <end position="488"/>
    </location>
</feature>
<evidence type="ECO:0000313" key="3">
    <source>
        <dbReference type="Proteomes" id="UP001150904"/>
    </source>
</evidence>
<dbReference type="RefSeq" id="XP_058310480.1">
    <property type="nucleotide sequence ID" value="XM_058451018.1"/>
</dbReference>
<dbReference type="OrthoDB" id="4471998at2759"/>
<feature type="compositionally biased region" description="Acidic residues" evidence="1">
    <location>
        <begin position="344"/>
        <end position="360"/>
    </location>
</feature>
<evidence type="ECO:0000313" key="2">
    <source>
        <dbReference type="EMBL" id="KAJ5212310.1"/>
    </source>
</evidence>
<feature type="compositionally biased region" description="Polar residues" evidence="1">
    <location>
        <begin position="433"/>
        <end position="443"/>
    </location>
</feature>
<feature type="compositionally biased region" description="Basic and acidic residues" evidence="1">
    <location>
        <begin position="455"/>
        <end position="464"/>
    </location>
</feature>
<reference evidence="2" key="2">
    <citation type="journal article" date="2023" name="IMA Fungus">
        <title>Comparative genomic study of the Penicillium genus elucidates a diverse pangenome and 15 lateral gene transfer events.</title>
        <authorList>
            <person name="Petersen C."/>
            <person name="Sorensen T."/>
            <person name="Nielsen M.R."/>
            <person name="Sondergaard T.E."/>
            <person name="Sorensen J.L."/>
            <person name="Fitzpatrick D.A."/>
            <person name="Frisvad J.C."/>
            <person name="Nielsen K.L."/>
        </authorList>
    </citation>
    <scope>NUCLEOTIDE SEQUENCE</scope>
    <source>
        <strain evidence="2">IBT 15544</strain>
    </source>
</reference>
<evidence type="ECO:0000256" key="1">
    <source>
        <dbReference type="SAM" id="MobiDB-lite"/>
    </source>
</evidence>
<gene>
    <name evidence="2" type="ORF">N7498_003956</name>
</gene>
<reference evidence="2" key="1">
    <citation type="submission" date="2022-12" db="EMBL/GenBank/DDBJ databases">
        <authorList>
            <person name="Petersen C."/>
        </authorList>
    </citation>
    <scope>NUCLEOTIDE SEQUENCE</scope>
    <source>
        <strain evidence="2">IBT 15544</strain>
    </source>
</reference>